<comment type="caution">
    <text evidence="1">The sequence shown here is derived from an EMBL/GenBank/DDBJ whole genome shotgun (WGS) entry which is preliminary data.</text>
</comment>
<dbReference type="AlphaFoldDB" id="A0A9D4NB64"/>
<reference evidence="1" key="2">
    <citation type="submission" date="2020-11" db="EMBL/GenBank/DDBJ databases">
        <authorList>
            <person name="McCartney M.A."/>
            <person name="Auch B."/>
            <person name="Kono T."/>
            <person name="Mallez S."/>
            <person name="Becker A."/>
            <person name="Gohl D.M."/>
            <person name="Silverstein K.A.T."/>
            <person name="Koren S."/>
            <person name="Bechman K.B."/>
            <person name="Herman A."/>
            <person name="Abrahante J.E."/>
            <person name="Garbe J."/>
        </authorList>
    </citation>
    <scope>NUCLEOTIDE SEQUENCE</scope>
    <source>
        <strain evidence="1">Duluth1</strain>
        <tissue evidence="1">Whole animal</tissue>
    </source>
</reference>
<dbReference type="EMBL" id="JAIWYP010000001">
    <property type="protein sequence ID" value="KAH3890559.1"/>
    <property type="molecule type" value="Genomic_DNA"/>
</dbReference>
<reference evidence="1" key="1">
    <citation type="journal article" date="2019" name="bioRxiv">
        <title>The Genome of the Zebra Mussel, Dreissena polymorpha: A Resource for Invasive Species Research.</title>
        <authorList>
            <person name="McCartney M.A."/>
            <person name="Auch B."/>
            <person name="Kono T."/>
            <person name="Mallez S."/>
            <person name="Zhang Y."/>
            <person name="Obille A."/>
            <person name="Becker A."/>
            <person name="Abrahante J.E."/>
            <person name="Garbe J."/>
            <person name="Badalamenti J.P."/>
            <person name="Herman A."/>
            <person name="Mangelson H."/>
            <person name="Liachko I."/>
            <person name="Sullivan S."/>
            <person name="Sone E.D."/>
            <person name="Koren S."/>
            <person name="Silverstein K.A.T."/>
            <person name="Beckman K.B."/>
            <person name="Gohl D.M."/>
        </authorList>
    </citation>
    <scope>NUCLEOTIDE SEQUENCE</scope>
    <source>
        <strain evidence="1">Duluth1</strain>
        <tissue evidence="1">Whole animal</tissue>
    </source>
</reference>
<proteinExistence type="predicted"/>
<dbReference type="Proteomes" id="UP000828390">
    <property type="component" value="Unassembled WGS sequence"/>
</dbReference>
<organism evidence="1 2">
    <name type="scientific">Dreissena polymorpha</name>
    <name type="common">Zebra mussel</name>
    <name type="synonym">Mytilus polymorpha</name>
    <dbReference type="NCBI Taxonomy" id="45954"/>
    <lineage>
        <taxon>Eukaryota</taxon>
        <taxon>Metazoa</taxon>
        <taxon>Spiralia</taxon>
        <taxon>Lophotrochozoa</taxon>
        <taxon>Mollusca</taxon>
        <taxon>Bivalvia</taxon>
        <taxon>Autobranchia</taxon>
        <taxon>Heteroconchia</taxon>
        <taxon>Euheterodonta</taxon>
        <taxon>Imparidentia</taxon>
        <taxon>Neoheterodontei</taxon>
        <taxon>Myida</taxon>
        <taxon>Dreissenoidea</taxon>
        <taxon>Dreissenidae</taxon>
        <taxon>Dreissena</taxon>
    </lineage>
</organism>
<evidence type="ECO:0000313" key="2">
    <source>
        <dbReference type="Proteomes" id="UP000828390"/>
    </source>
</evidence>
<accession>A0A9D4NB64</accession>
<gene>
    <name evidence="1" type="ORF">DPMN_014644</name>
</gene>
<sequence>MVGFQVLSSLFIHNQLHALSAAGLSLPTALFLSAPLMPKALNILHSDCAGNPLAPISTGRATLAVPSLCTVLTGMYTWPFSVRRPLRNKIQRICQFNHNQTHIVSRPHREYMVGAEMEKVYPVRLRKRK</sequence>
<protein>
    <submittedName>
        <fullName evidence="1">Uncharacterized protein</fullName>
    </submittedName>
</protein>
<evidence type="ECO:0000313" key="1">
    <source>
        <dbReference type="EMBL" id="KAH3890559.1"/>
    </source>
</evidence>
<keyword evidence="2" id="KW-1185">Reference proteome</keyword>
<name>A0A9D4NB64_DREPO</name>